<name>A0A8I1MHC5_9BACI</name>
<keyword evidence="1" id="KW-1133">Transmembrane helix</keyword>
<evidence type="ECO:0000256" key="1">
    <source>
        <dbReference type="SAM" id="Phobius"/>
    </source>
</evidence>
<sequence>MKWLEELLLDEEIMAQLIRTIGVSIIVIGYIVLFIGEVSDLNVLQKMREIAV</sequence>
<dbReference type="AlphaFoldDB" id="A0A8I1MHC5"/>
<organism evidence="2 3">
    <name type="scientific">Priestia flexa</name>
    <dbReference type="NCBI Taxonomy" id="86664"/>
    <lineage>
        <taxon>Bacteria</taxon>
        <taxon>Bacillati</taxon>
        <taxon>Bacillota</taxon>
        <taxon>Bacilli</taxon>
        <taxon>Bacillales</taxon>
        <taxon>Bacillaceae</taxon>
        <taxon>Priestia</taxon>
    </lineage>
</organism>
<accession>A0A8I1MHC5</accession>
<reference evidence="2" key="1">
    <citation type="submission" date="2020-12" db="EMBL/GenBank/DDBJ databases">
        <title>PHA producing bacteria isolated from mangrove.</title>
        <authorList>
            <person name="Zheng W."/>
            <person name="Yu S."/>
            <person name="Huang Y."/>
        </authorList>
    </citation>
    <scope>NUCLEOTIDE SEQUENCE</scope>
    <source>
        <strain evidence="2">GN22-4</strain>
    </source>
</reference>
<gene>
    <name evidence="2" type="ORF">JF537_12320</name>
</gene>
<evidence type="ECO:0000313" key="2">
    <source>
        <dbReference type="EMBL" id="MBN8252355.1"/>
    </source>
</evidence>
<dbReference type="EMBL" id="JAEMWV010000005">
    <property type="protein sequence ID" value="MBN8252355.1"/>
    <property type="molecule type" value="Genomic_DNA"/>
</dbReference>
<protein>
    <submittedName>
        <fullName evidence="2">Uncharacterized protein</fullName>
    </submittedName>
</protein>
<proteinExistence type="predicted"/>
<feature type="transmembrane region" description="Helical" evidence="1">
    <location>
        <begin position="20"/>
        <end position="38"/>
    </location>
</feature>
<keyword evidence="1" id="KW-0472">Membrane</keyword>
<evidence type="ECO:0000313" key="3">
    <source>
        <dbReference type="Proteomes" id="UP000664578"/>
    </source>
</evidence>
<comment type="caution">
    <text evidence="2">The sequence shown here is derived from an EMBL/GenBank/DDBJ whole genome shotgun (WGS) entry which is preliminary data.</text>
</comment>
<keyword evidence="1" id="KW-0812">Transmembrane</keyword>
<dbReference type="RefSeq" id="WP_165932569.1">
    <property type="nucleotide sequence ID" value="NZ_CP060274.1"/>
</dbReference>
<dbReference type="Proteomes" id="UP000664578">
    <property type="component" value="Unassembled WGS sequence"/>
</dbReference>